<dbReference type="InterPro" id="IPR043502">
    <property type="entry name" value="DNA/RNA_pol_sf"/>
</dbReference>
<dbReference type="Gramene" id="C.cajan_36060.t">
    <property type="protein sequence ID" value="C.cajan_36060.t.cds1"/>
    <property type="gene ID" value="C.cajan_36060"/>
</dbReference>
<dbReference type="CDD" id="cd09272">
    <property type="entry name" value="RNase_HI_RT_Ty1"/>
    <property type="match status" value="1"/>
</dbReference>
<evidence type="ECO:0000313" key="1">
    <source>
        <dbReference type="EMBL" id="KYP37069.1"/>
    </source>
</evidence>
<name>A0A151R3I2_CAJCA</name>
<dbReference type="PANTHER" id="PTHR11439:SF467">
    <property type="entry name" value="INTEGRASE CATALYTIC DOMAIN-CONTAINING PROTEIN"/>
    <property type="match status" value="1"/>
</dbReference>
<dbReference type="AlphaFoldDB" id="A0A151R3I2"/>
<proteinExistence type="predicted"/>
<evidence type="ECO:0000313" key="2">
    <source>
        <dbReference type="Proteomes" id="UP000075243"/>
    </source>
</evidence>
<dbReference type="PANTHER" id="PTHR11439">
    <property type="entry name" value="GAG-POL-RELATED RETROTRANSPOSON"/>
    <property type="match status" value="1"/>
</dbReference>
<organism evidence="1 2">
    <name type="scientific">Cajanus cajan</name>
    <name type="common">Pigeon pea</name>
    <name type="synonym">Cajanus indicus</name>
    <dbReference type="NCBI Taxonomy" id="3821"/>
    <lineage>
        <taxon>Eukaryota</taxon>
        <taxon>Viridiplantae</taxon>
        <taxon>Streptophyta</taxon>
        <taxon>Embryophyta</taxon>
        <taxon>Tracheophyta</taxon>
        <taxon>Spermatophyta</taxon>
        <taxon>Magnoliopsida</taxon>
        <taxon>eudicotyledons</taxon>
        <taxon>Gunneridae</taxon>
        <taxon>Pentapetalae</taxon>
        <taxon>rosids</taxon>
        <taxon>fabids</taxon>
        <taxon>Fabales</taxon>
        <taxon>Fabaceae</taxon>
        <taxon>Papilionoideae</taxon>
        <taxon>50 kb inversion clade</taxon>
        <taxon>NPAAA clade</taxon>
        <taxon>indigoferoid/millettioid clade</taxon>
        <taxon>Phaseoleae</taxon>
        <taxon>Cajanus</taxon>
    </lineage>
</organism>
<dbReference type="EMBL" id="KQ484143">
    <property type="protein sequence ID" value="KYP37069.1"/>
    <property type="molecule type" value="Genomic_DNA"/>
</dbReference>
<dbReference type="OMA" id="ITWPDIT"/>
<sequence length="229" mass="25802">MIGGQQLTKEGTLFDDPTEIAFSVNKVSQFMCSPMEEHWKVVKRILRYLKRTVGHGLVFTPASSTTSFNLTAFTDADWAADPNDRRSTSAVCIYLGPNLVSWSKKQLLVARSSTEAEYRALAQAVTEVLWIQSLLKELKVHLNTPIVLCDNQSTIALSHNPVLHSRSKHMELDIFFVREKVLSKSLVVSHIPAQHQYADVLTKALLPKRFLFLRSKLNVADPSTMFHPP</sequence>
<reference evidence="1" key="1">
    <citation type="journal article" date="2012" name="Nat. Biotechnol.">
        <title>Draft genome sequence of pigeonpea (Cajanus cajan), an orphan legume crop of resource-poor farmers.</title>
        <authorList>
            <person name="Varshney R.K."/>
            <person name="Chen W."/>
            <person name="Li Y."/>
            <person name="Bharti A.K."/>
            <person name="Saxena R.K."/>
            <person name="Schlueter J.A."/>
            <person name="Donoghue M.T."/>
            <person name="Azam S."/>
            <person name="Fan G."/>
            <person name="Whaley A.M."/>
            <person name="Farmer A.D."/>
            <person name="Sheridan J."/>
            <person name="Iwata A."/>
            <person name="Tuteja R."/>
            <person name="Penmetsa R.V."/>
            <person name="Wu W."/>
            <person name="Upadhyaya H.D."/>
            <person name="Yang S.P."/>
            <person name="Shah T."/>
            <person name="Saxena K.B."/>
            <person name="Michael T."/>
            <person name="McCombie W.R."/>
            <person name="Yang B."/>
            <person name="Zhang G."/>
            <person name="Yang H."/>
            <person name="Wang J."/>
            <person name="Spillane C."/>
            <person name="Cook D.R."/>
            <person name="May G.D."/>
            <person name="Xu X."/>
            <person name="Jackson S.A."/>
        </authorList>
    </citation>
    <scope>NUCLEOTIDE SEQUENCE [LARGE SCALE GENOMIC DNA]</scope>
</reference>
<gene>
    <name evidence="1" type="ORF">KK1_041776</name>
</gene>
<accession>A0A151R3I2</accession>
<dbReference type="Proteomes" id="UP000075243">
    <property type="component" value="Unassembled WGS sequence"/>
</dbReference>
<protein>
    <submittedName>
        <fullName evidence="1">Copia protein</fullName>
    </submittedName>
</protein>
<keyword evidence="2" id="KW-1185">Reference proteome</keyword>
<dbReference type="SUPFAM" id="SSF56672">
    <property type="entry name" value="DNA/RNA polymerases"/>
    <property type="match status" value="1"/>
</dbReference>